<dbReference type="SUPFAM" id="SSF53756">
    <property type="entry name" value="UDP-Glycosyltransferase/glycogen phosphorylase"/>
    <property type="match status" value="1"/>
</dbReference>
<dbReference type="AlphaFoldDB" id="A0A7Z0I2U5"/>
<keyword evidence="2" id="KW-1185">Reference proteome</keyword>
<dbReference type="Gene3D" id="3.40.50.2000">
    <property type="entry name" value="Glycogen Phosphorylase B"/>
    <property type="match status" value="1"/>
</dbReference>
<proteinExistence type="predicted"/>
<accession>A0A7Z0I2U5</accession>
<dbReference type="RefSeq" id="WP_179907782.1">
    <property type="nucleotide sequence ID" value="NZ_JACBXS010000155.1"/>
</dbReference>
<sequence length="81" mass="8663">GRTIIEAMAAGVPVILPEDYRVLFGDAALYATPQTAVALARTLQADPAARAAQVARARDLVRDRFSHEAHAARLRALNLAV</sequence>
<gene>
    <name evidence="1" type="ORF">HUK65_18575</name>
</gene>
<comment type="caution">
    <text evidence="1">The sequence shown here is derived from an EMBL/GenBank/DDBJ whole genome shotgun (WGS) entry which is preliminary data.</text>
</comment>
<dbReference type="GO" id="GO:0016740">
    <property type="term" value="F:transferase activity"/>
    <property type="evidence" value="ECO:0007669"/>
    <property type="project" value="UniProtKB-KW"/>
</dbReference>
<evidence type="ECO:0000313" key="2">
    <source>
        <dbReference type="Proteomes" id="UP000529417"/>
    </source>
</evidence>
<reference evidence="1 2" key="1">
    <citation type="journal article" date="2000" name="Arch. Microbiol.">
        <title>Rhodobaca bogoriensis gen. nov. and sp. nov., an alkaliphilic purple nonsulfur bacterium from African Rift Valley soda lakes.</title>
        <authorList>
            <person name="Milford A.D."/>
            <person name="Achenbach L.A."/>
            <person name="Jung D.O."/>
            <person name="Madigan M.T."/>
        </authorList>
    </citation>
    <scope>NUCLEOTIDE SEQUENCE [LARGE SCALE GENOMIC DNA]</scope>
    <source>
        <strain evidence="1 2">2376</strain>
    </source>
</reference>
<evidence type="ECO:0000313" key="1">
    <source>
        <dbReference type="EMBL" id="NYS26952.1"/>
    </source>
</evidence>
<dbReference type="EMBL" id="JACBXS010000155">
    <property type="protein sequence ID" value="NYS26952.1"/>
    <property type="molecule type" value="Genomic_DNA"/>
</dbReference>
<protein>
    <submittedName>
        <fullName evidence="1">Glycosyltransferase</fullName>
    </submittedName>
</protein>
<organism evidence="1 2">
    <name type="scientific">Rhabdonatronobacter sediminivivens</name>
    <dbReference type="NCBI Taxonomy" id="2743469"/>
    <lineage>
        <taxon>Bacteria</taxon>
        <taxon>Pseudomonadati</taxon>
        <taxon>Pseudomonadota</taxon>
        <taxon>Alphaproteobacteria</taxon>
        <taxon>Rhodobacterales</taxon>
        <taxon>Paracoccaceae</taxon>
        <taxon>Rhabdonatronobacter</taxon>
    </lineage>
</organism>
<name>A0A7Z0I2U5_9RHOB</name>
<dbReference type="Proteomes" id="UP000529417">
    <property type="component" value="Unassembled WGS sequence"/>
</dbReference>
<feature type="non-terminal residue" evidence="1">
    <location>
        <position position="1"/>
    </location>
</feature>
<keyword evidence="1" id="KW-0808">Transferase</keyword>